<dbReference type="AlphaFoldDB" id="A0A8X8KLY4"/>
<name>A0A8X8KLY4_9RHOB</name>
<comment type="caution">
    <text evidence="4">The sequence shown here is derived from an EMBL/GenBank/DDBJ whole genome shotgun (WGS) entry which is preliminary data.</text>
</comment>
<keyword evidence="2" id="KW-0732">Signal</keyword>
<dbReference type="InterPro" id="IPR018247">
    <property type="entry name" value="EF_Hand_1_Ca_BS"/>
</dbReference>
<feature type="region of interest" description="Disordered" evidence="1">
    <location>
        <begin position="190"/>
        <end position="212"/>
    </location>
</feature>
<organism evidence="4 5">
    <name type="scientific">Fertoeibacter niger</name>
    <dbReference type="NCBI Taxonomy" id="2656921"/>
    <lineage>
        <taxon>Bacteria</taxon>
        <taxon>Pseudomonadati</taxon>
        <taxon>Pseudomonadota</taxon>
        <taxon>Alphaproteobacteria</taxon>
        <taxon>Rhodobacterales</taxon>
        <taxon>Paracoccaceae</taxon>
        <taxon>Fertoeibacter</taxon>
    </lineage>
</organism>
<dbReference type="Proteomes" id="UP000484076">
    <property type="component" value="Unassembled WGS sequence"/>
</dbReference>
<dbReference type="RefSeq" id="WP_174539282.1">
    <property type="nucleotide sequence ID" value="NZ_WHUT02000001.1"/>
</dbReference>
<sequence length="212" mass="21981">MLRVVMMLGVLALAGQVQLAGSAMAQDRAAQGSSTLSERLAKRLRDNPERFVETVTGLILGHGTGGGIDAAGIDRFIAVERAAARASALRRLLAADLDDDGTVTAEESAVIVALAAARQRGRLHLGFQRADADGNGRITPSELRRTAQAAAEAALPEAEAAQWRSLLALDADSNGSLTLSEVRDAAQTIQDNGETASAMRRARGAGTGAAQL</sequence>
<evidence type="ECO:0000256" key="2">
    <source>
        <dbReference type="SAM" id="SignalP"/>
    </source>
</evidence>
<evidence type="ECO:0000313" key="5">
    <source>
        <dbReference type="Proteomes" id="UP000484076"/>
    </source>
</evidence>
<feature type="chain" id="PRO_5036458454" description="EF-hand domain-containing protein" evidence="2">
    <location>
        <begin position="26"/>
        <end position="212"/>
    </location>
</feature>
<feature type="signal peptide" evidence="2">
    <location>
        <begin position="1"/>
        <end position="25"/>
    </location>
</feature>
<evidence type="ECO:0000256" key="1">
    <source>
        <dbReference type="SAM" id="MobiDB-lite"/>
    </source>
</evidence>
<gene>
    <name evidence="4" type="ORF">GEU84_003000</name>
</gene>
<reference evidence="4" key="1">
    <citation type="submission" date="2020-05" db="EMBL/GenBank/DDBJ databases">
        <title>Fertoebacter nigrum gen. nov., sp. nov., a new member of the family Rhodobacteraceae.</title>
        <authorList>
            <person name="Szuroczki S."/>
            <person name="Abbaszade G."/>
            <person name="Buni D."/>
            <person name="Schumann P."/>
            <person name="Toth E."/>
        </authorList>
    </citation>
    <scope>NUCLEOTIDE SEQUENCE</scope>
    <source>
        <strain evidence="4">RG-N-1a</strain>
    </source>
</reference>
<dbReference type="EMBL" id="WHUT02000001">
    <property type="protein sequence ID" value="NUB43340.1"/>
    <property type="molecule type" value="Genomic_DNA"/>
</dbReference>
<accession>A0A8X8KLY4</accession>
<keyword evidence="5" id="KW-1185">Reference proteome</keyword>
<proteinExistence type="predicted"/>
<dbReference type="PROSITE" id="PS50222">
    <property type="entry name" value="EF_HAND_2"/>
    <property type="match status" value="1"/>
</dbReference>
<evidence type="ECO:0000259" key="3">
    <source>
        <dbReference type="PROSITE" id="PS50222"/>
    </source>
</evidence>
<dbReference type="GO" id="GO:0005509">
    <property type="term" value="F:calcium ion binding"/>
    <property type="evidence" value="ECO:0007669"/>
    <property type="project" value="InterPro"/>
</dbReference>
<evidence type="ECO:0000313" key="4">
    <source>
        <dbReference type="EMBL" id="NUB43340.1"/>
    </source>
</evidence>
<dbReference type="SUPFAM" id="SSF47473">
    <property type="entry name" value="EF-hand"/>
    <property type="match status" value="1"/>
</dbReference>
<protein>
    <recommendedName>
        <fullName evidence="3">EF-hand domain-containing protein</fullName>
    </recommendedName>
</protein>
<dbReference type="InterPro" id="IPR002048">
    <property type="entry name" value="EF_hand_dom"/>
</dbReference>
<dbReference type="Gene3D" id="1.10.238.10">
    <property type="entry name" value="EF-hand"/>
    <property type="match status" value="1"/>
</dbReference>
<dbReference type="InterPro" id="IPR011992">
    <property type="entry name" value="EF-hand-dom_pair"/>
</dbReference>
<dbReference type="PROSITE" id="PS00018">
    <property type="entry name" value="EF_HAND_1"/>
    <property type="match status" value="2"/>
</dbReference>
<feature type="domain" description="EF-hand" evidence="3">
    <location>
        <begin position="118"/>
        <end position="153"/>
    </location>
</feature>
<dbReference type="Pfam" id="PF13202">
    <property type="entry name" value="EF-hand_5"/>
    <property type="match status" value="2"/>
</dbReference>